<reference evidence="1 2" key="1">
    <citation type="journal article" date="2017" name="Emerg. Infect. Dis.">
        <title>Carbapenemase VCC-1-Producing Vibrio cholerae in Coastal Waters of Germany.</title>
        <authorList>
            <person name="Hammerl J.A."/>
            <person name="Jackel C."/>
            <person name="Bortolaia V."/>
            <person name="Schwartz K."/>
            <person name="Bier N."/>
            <person name="Hendriksen R.S."/>
            <person name="Guerra B."/>
            <person name="Strauch E."/>
        </authorList>
    </citation>
    <scope>NUCLEOTIDE SEQUENCE [LARGE SCALE GENOMIC DNA]</scope>
    <source>
        <strain evidence="1 2">VN-2825</strain>
    </source>
</reference>
<dbReference type="Pfam" id="PF14549">
    <property type="entry name" value="P22_Cro"/>
    <property type="match status" value="1"/>
</dbReference>
<dbReference type="SUPFAM" id="SSF47413">
    <property type="entry name" value="lambda repressor-like DNA-binding domains"/>
    <property type="match status" value="1"/>
</dbReference>
<evidence type="ECO:0000313" key="1">
    <source>
        <dbReference type="EMBL" id="RGP90584.1"/>
    </source>
</evidence>
<comment type="caution">
    <text evidence="1">The sequence shown here is derived from an EMBL/GenBank/DDBJ whole genome shotgun (WGS) entry which is preliminary data.</text>
</comment>
<dbReference type="GO" id="GO:0003677">
    <property type="term" value="F:DNA binding"/>
    <property type="evidence" value="ECO:0007669"/>
    <property type="project" value="InterPro"/>
</dbReference>
<dbReference type="AlphaFoldDB" id="A0A395UEF0"/>
<gene>
    <name evidence="1" type="ORF">BC353_08580</name>
</gene>
<dbReference type="RefSeq" id="WP_118089120.1">
    <property type="nucleotide sequence ID" value="NZ_JBKFFD010000005.1"/>
</dbReference>
<proteinExistence type="predicted"/>
<dbReference type="Gene3D" id="1.10.260.40">
    <property type="entry name" value="lambda repressor-like DNA-binding domains"/>
    <property type="match status" value="1"/>
</dbReference>
<evidence type="ECO:0000313" key="2">
    <source>
        <dbReference type="Proteomes" id="UP000266701"/>
    </source>
</evidence>
<organism evidence="1 2">
    <name type="scientific">Vibrio cholerae</name>
    <dbReference type="NCBI Taxonomy" id="666"/>
    <lineage>
        <taxon>Bacteria</taxon>
        <taxon>Pseudomonadati</taxon>
        <taxon>Pseudomonadota</taxon>
        <taxon>Gammaproteobacteria</taxon>
        <taxon>Vibrionales</taxon>
        <taxon>Vibrionaceae</taxon>
        <taxon>Vibrio</taxon>
    </lineage>
</organism>
<accession>A0A395UEF0</accession>
<dbReference type="InterPro" id="IPR010982">
    <property type="entry name" value="Lambda_DNA-bd_dom_sf"/>
</dbReference>
<evidence type="ECO:0008006" key="3">
    <source>
        <dbReference type="Google" id="ProtNLM"/>
    </source>
</evidence>
<dbReference type="EMBL" id="MCBA01000035">
    <property type="protein sequence ID" value="RGP90584.1"/>
    <property type="molecule type" value="Genomic_DNA"/>
</dbReference>
<dbReference type="Proteomes" id="UP000266701">
    <property type="component" value="Unassembled WGS sequence"/>
</dbReference>
<sequence>MKSNLPPIKTADVIKFFGSKQKVAEAVQTTHSAVSQWGEFVPDSRVFEFHFLMKTKEWKRSCNS</sequence>
<protein>
    <recommendedName>
        <fullName evidence="3">Cro/Cl family transcriptional regulator</fullName>
    </recommendedName>
</protein>
<name>A0A395UEF0_VIBCL</name>